<sequence>MYTNNMMRRSNSLIVATAAALMVRSGPAIAHPAEQGFVLLLPTTAYTIAGTLSVFVSMLLMLVLRHGALAQIFKSRPFRIGAPSTKMDLAHLSSLVWTLVLFGLIAIGFAGPTDPQSNLMPLVFWTVFWIAVFIIQGTLFDIWRWINPWRGLAHYLFGDSDGLARLPKWCAAWPAVILFALFQNFLLADVAPNDPPRLAYVISCYWAINFAGVIVFGAKPWLNQVECITVMFNLLSRLRPVTSGRVGMPGWQAVTEAPLDTSRAVFCLLLLAAGSFDGLNETFWWLDQLGINPLEFPGRSAVYWPNLIGLYLILLMLVIIYTFAIGVGIAAVRIVHPQHRLRLSNMFRSFAITLLPIGLGYHFAHYYVTFLVQIRVTLATLADPFALGWNLFGLNAVKVTTGFLAQPDTVKMIWLTQASAVVLSHVWAVLLGHRVAEQHCETARDVIMLQVGVSILMIFYTIFGLWLLASPKGG</sequence>
<feature type="transmembrane region" description="Helical" evidence="1">
    <location>
        <begin position="46"/>
        <end position="68"/>
    </location>
</feature>
<evidence type="ECO:0000256" key="1">
    <source>
        <dbReference type="SAM" id="Phobius"/>
    </source>
</evidence>
<gene>
    <name evidence="3" type="ORF">HRQ87_14860</name>
</gene>
<feature type="transmembrane region" description="Helical" evidence="1">
    <location>
        <begin position="347"/>
        <end position="367"/>
    </location>
</feature>
<name>A0ABX2IY69_9RHOB</name>
<keyword evidence="2" id="KW-0732">Signal</keyword>
<dbReference type="Proteomes" id="UP000777935">
    <property type="component" value="Unassembled WGS sequence"/>
</dbReference>
<keyword evidence="1" id="KW-1133">Transmembrane helix</keyword>
<protein>
    <recommendedName>
        <fullName evidence="5">Fenitrothion hydrolase protein FedB</fullName>
    </recommendedName>
</protein>
<feature type="chain" id="PRO_5046757742" description="Fenitrothion hydrolase protein FedB" evidence="2">
    <location>
        <begin position="31"/>
        <end position="474"/>
    </location>
</feature>
<feature type="transmembrane region" description="Helical" evidence="1">
    <location>
        <begin position="412"/>
        <end position="435"/>
    </location>
</feature>
<feature type="transmembrane region" description="Helical" evidence="1">
    <location>
        <begin position="387"/>
        <end position="405"/>
    </location>
</feature>
<feature type="transmembrane region" description="Helical" evidence="1">
    <location>
        <begin position="122"/>
        <end position="146"/>
    </location>
</feature>
<feature type="transmembrane region" description="Helical" evidence="1">
    <location>
        <begin position="198"/>
        <end position="218"/>
    </location>
</feature>
<evidence type="ECO:0000256" key="2">
    <source>
        <dbReference type="SAM" id="SignalP"/>
    </source>
</evidence>
<organism evidence="3 4">
    <name type="scientific">Parasulfitobacter algicola</name>
    <dbReference type="NCBI Taxonomy" id="2614809"/>
    <lineage>
        <taxon>Bacteria</taxon>
        <taxon>Pseudomonadati</taxon>
        <taxon>Pseudomonadota</taxon>
        <taxon>Alphaproteobacteria</taxon>
        <taxon>Rhodobacterales</taxon>
        <taxon>Roseobacteraceae</taxon>
        <taxon>Parasulfitobacter</taxon>
    </lineage>
</organism>
<evidence type="ECO:0000313" key="3">
    <source>
        <dbReference type="EMBL" id="NSX56077.1"/>
    </source>
</evidence>
<evidence type="ECO:0000313" key="4">
    <source>
        <dbReference type="Proteomes" id="UP000777935"/>
    </source>
</evidence>
<keyword evidence="4" id="KW-1185">Reference proteome</keyword>
<keyword evidence="1" id="KW-0472">Membrane</keyword>
<feature type="transmembrane region" description="Helical" evidence="1">
    <location>
        <begin position="89"/>
        <end position="110"/>
    </location>
</feature>
<reference evidence="3 4" key="1">
    <citation type="submission" date="2020-06" db="EMBL/GenBank/DDBJ databases">
        <title>Sulfitobacter algicola sp. nov., isolated from green algae.</title>
        <authorList>
            <person name="Wang C."/>
        </authorList>
    </citation>
    <scope>NUCLEOTIDE SEQUENCE [LARGE SCALE GENOMIC DNA]</scope>
    <source>
        <strain evidence="3 4">1151</strain>
    </source>
</reference>
<dbReference type="EMBL" id="JABUFE010000010">
    <property type="protein sequence ID" value="NSX56077.1"/>
    <property type="molecule type" value="Genomic_DNA"/>
</dbReference>
<feature type="transmembrane region" description="Helical" evidence="1">
    <location>
        <begin position="166"/>
        <end position="186"/>
    </location>
</feature>
<evidence type="ECO:0008006" key="5">
    <source>
        <dbReference type="Google" id="ProtNLM"/>
    </source>
</evidence>
<keyword evidence="1" id="KW-0812">Transmembrane</keyword>
<dbReference type="RefSeq" id="WP_174139234.1">
    <property type="nucleotide sequence ID" value="NZ_JABUFE010000010.1"/>
</dbReference>
<accession>A0ABX2IY69</accession>
<comment type="caution">
    <text evidence="3">The sequence shown here is derived from an EMBL/GenBank/DDBJ whole genome shotgun (WGS) entry which is preliminary data.</text>
</comment>
<feature type="transmembrane region" description="Helical" evidence="1">
    <location>
        <begin position="447"/>
        <end position="469"/>
    </location>
</feature>
<proteinExistence type="predicted"/>
<feature type="transmembrane region" description="Helical" evidence="1">
    <location>
        <begin position="306"/>
        <end position="335"/>
    </location>
</feature>
<feature type="signal peptide" evidence="2">
    <location>
        <begin position="1"/>
        <end position="30"/>
    </location>
</feature>